<reference evidence="1 2" key="1">
    <citation type="journal article" date="2020" name="Int. J. Syst. Evol. Microbiol.">
        <title>Reclassification of Streptomyces castelarensis and Streptomyces sporoclivatus as later heterotypic synonyms of Streptomyces antimycoticus.</title>
        <authorList>
            <person name="Komaki H."/>
            <person name="Tamura T."/>
        </authorList>
    </citation>
    <scope>NUCLEOTIDE SEQUENCE [LARGE SCALE GENOMIC DNA]</scope>
    <source>
        <strain evidence="1 2">NBRC 13459</strain>
    </source>
</reference>
<dbReference type="AlphaFoldDB" id="A0A4D4L7E2"/>
<protein>
    <recommendedName>
        <fullName evidence="3">AMP-binding enzyme C-terminal domain-containing protein</fullName>
    </recommendedName>
</protein>
<organism evidence="1 2">
    <name type="scientific">Streptomyces violaceusniger</name>
    <dbReference type="NCBI Taxonomy" id="68280"/>
    <lineage>
        <taxon>Bacteria</taxon>
        <taxon>Bacillati</taxon>
        <taxon>Actinomycetota</taxon>
        <taxon>Actinomycetes</taxon>
        <taxon>Kitasatosporales</taxon>
        <taxon>Streptomycetaceae</taxon>
        <taxon>Streptomyces</taxon>
        <taxon>Streptomyces violaceusniger group</taxon>
    </lineage>
</organism>
<evidence type="ECO:0000313" key="2">
    <source>
        <dbReference type="Proteomes" id="UP000301309"/>
    </source>
</evidence>
<keyword evidence="2" id="KW-1185">Reference proteome</keyword>
<name>A0A4D4L7E2_STRVO</name>
<dbReference type="EMBL" id="BJHW01000001">
    <property type="protein sequence ID" value="GDY53913.1"/>
    <property type="molecule type" value="Genomic_DNA"/>
</dbReference>
<evidence type="ECO:0000313" key="1">
    <source>
        <dbReference type="EMBL" id="GDY53913.1"/>
    </source>
</evidence>
<dbReference type="InterPro" id="IPR045851">
    <property type="entry name" value="AMP-bd_C_sf"/>
</dbReference>
<proteinExistence type="predicted"/>
<comment type="caution">
    <text evidence="1">The sequence shown here is derived from an EMBL/GenBank/DDBJ whole genome shotgun (WGS) entry which is preliminary data.</text>
</comment>
<gene>
    <name evidence="1" type="ORF">SVIO_045360</name>
</gene>
<accession>A0A4D4L7E2</accession>
<sequence>MVVQEVVRTAGGARTGLPRPAARIRALIAEEFGVETGALLLVRPGTVRGAGTAKVRRALLRERYLRGEVRTLHAEFGPGTGEPCRGGAA</sequence>
<evidence type="ECO:0008006" key="3">
    <source>
        <dbReference type="Google" id="ProtNLM"/>
    </source>
</evidence>
<dbReference type="Proteomes" id="UP000301309">
    <property type="component" value="Unassembled WGS sequence"/>
</dbReference>
<dbReference type="Gene3D" id="3.30.300.30">
    <property type="match status" value="1"/>
</dbReference>